<evidence type="ECO:0000256" key="8">
    <source>
        <dbReference type="ARBA" id="ARBA00023242"/>
    </source>
</evidence>
<evidence type="ECO:0000256" key="5">
    <source>
        <dbReference type="ARBA" id="ARBA00022490"/>
    </source>
</evidence>
<dbReference type="InterPro" id="IPR025800">
    <property type="entry name" value="CaM-Lys-N-MeTrfase"/>
</dbReference>
<keyword evidence="7" id="KW-0808">Transferase</keyword>
<dbReference type="PANTHER" id="PTHR13539:SF3">
    <property type="entry name" value="CALMODULIN-LYSINE N-METHYLTRANSFERASE"/>
    <property type="match status" value="1"/>
</dbReference>
<dbReference type="Gene3D" id="3.40.50.150">
    <property type="entry name" value="Vaccinia Virus protein VP39"/>
    <property type="match status" value="1"/>
</dbReference>
<evidence type="ECO:0000256" key="1">
    <source>
        <dbReference type="ARBA" id="ARBA00004123"/>
    </source>
</evidence>
<dbReference type="SUPFAM" id="SSF53335">
    <property type="entry name" value="S-adenosyl-L-methionine-dependent methyltransferases"/>
    <property type="match status" value="1"/>
</dbReference>
<evidence type="ECO:0000313" key="9">
    <source>
        <dbReference type="EMBL" id="KAK3589073.1"/>
    </source>
</evidence>
<evidence type="ECO:0000256" key="3">
    <source>
        <dbReference type="ARBA" id="ARBA00011914"/>
    </source>
</evidence>
<accession>A0AAE0SCN1</accession>
<comment type="caution">
    <text evidence="9">The sequence shown here is derived from an EMBL/GenBank/DDBJ whole genome shotgun (WGS) entry which is preliminary data.</text>
</comment>
<dbReference type="EC" id="2.1.1.60" evidence="3"/>
<evidence type="ECO:0000256" key="4">
    <source>
        <dbReference type="ARBA" id="ARBA00020594"/>
    </source>
</evidence>
<dbReference type="Pfam" id="PF10294">
    <property type="entry name" value="Methyltransf_16"/>
    <property type="match status" value="1"/>
</dbReference>
<keyword evidence="10" id="KW-1185">Reference proteome</keyword>
<dbReference type="AlphaFoldDB" id="A0AAE0SCN1"/>
<dbReference type="InterPro" id="IPR029063">
    <property type="entry name" value="SAM-dependent_MTases_sf"/>
</dbReference>
<keyword evidence="8" id="KW-0539">Nucleus</keyword>
<keyword evidence="6" id="KW-0489">Methyltransferase</keyword>
<dbReference type="GO" id="GO:0005737">
    <property type="term" value="C:cytoplasm"/>
    <property type="evidence" value="ECO:0007669"/>
    <property type="project" value="UniProtKB-SubCell"/>
</dbReference>
<evidence type="ECO:0000256" key="2">
    <source>
        <dbReference type="ARBA" id="ARBA00004496"/>
    </source>
</evidence>
<comment type="subcellular location">
    <subcellularLocation>
        <location evidence="2">Cytoplasm</location>
    </subcellularLocation>
    <subcellularLocation>
        <location evidence="1">Nucleus</location>
    </subcellularLocation>
</comment>
<gene>
    <name evidence="9" type="ORF">CHS0354_008723</name>
</gene>
<dbReference type="Proteomes" id="UP001195483">
    <property type="component" value="Unassembled WGS sequence"/>
</dbReference>
<dbReference type="GO" id="GO:0005634">
    <property type="term" value="C:nucleus"/>
    <property type="evidence" value="ECO:0007669"/>
    <property type="project" value="UniProtKB-SubCell"/>
</dbReference>
<reference evidence="9" key="2">
    <citation type="journal article" date="2021" name="Genome Biol. Evol.">
        <title>Developing a high-quality reference genome for a parasitic bivalve with doubly uniparental inheritance (Bivalvia: Unionida).</title>
        <authorList>
            <person name="Smith C.H."/>
        </authorList>
    </citation>
    <scope>NUCLEOTIDE SEQUENCE</scope>
    <source>
        <strain evidence="9">CHS0354</strain>
        <tissue evidence="9">Mantle</tissue>
    </source>
</reference>
<dbReference type="GO" id="GO:0018025">
    <property type="term" value="F:calmodulin-lysine N-methyltransferase activity"/>
    <property type="evidence" value="ECO:0007669"/>
    <property type="project" value="UniProtKB-EC"/>
</dbReference>
<sequence length="353" mass="40558">MSCTESSKKLSTKSHAIDKRKNISMQRWRILKEVLLGRKSSETCQHSASVRRFKGFGLLTTQKLSYIESDSFGEWYEYTMKDIPDFRMTIRQLPGVITPESLRGFNNTGNVCVWPAEEVMAYFCLQHTDWFSGKTVCELGGGMTCLAGVALSVATDVSYVELSDGNEESVSNLKEIIKKNMENDLVDKTKLSASPKALSFFHQQILSKTRPGTIHYSLMLCVLLHPVHLYRQTISVIRWGLELLPENMVEKFDFVICADCLFFDEGRGDLVRTIESLLKPEGEALIFAPRRGDTFEKFTKLASERFQTQVEENYDSRLWVLHCQLLQKGLDLYDPNIHFPIYLRLRKPQKLER</sequence>
<dbReference type="GO" id="GO:0032259">
    <property type="term" value="P:methylation"/>
    <property type="evidence" value="ECO:0007669"/>
    <property type="project" value="UniProtKB-KW"/>
</dbReference>
<reference evidence="9" key="1">
    <citation type="journal article" date="2021" name="Genome Biol. Evol.">
        <title>A High-Quality Reference Genome for a Parasitic Bivalve with Doubly Uniparental Inheritance (Bivalvia: Unionida).</title>
        <authorList>
            <person name="Smith C.H."/>
        </authorList>
    </citation>
    <scope>NUCLEOTIDE SEQUENCE</scope>
    <source>
        <strain evidence="9">CHS0354</strain>
    </source>
</reference>
<dbReference type="InterPro" id="IPR019410">
    <property type="entry name" value="Methyltransf_16"/>
</dbReference>
<name>A0AAE0SCN1_9BIVA</name>
<keyword evidence="5" id="KW-0963">Cytoplasm</keyword>
<proteinExistence type="predicted"/>
<reference evidence="9" key="3">
    <citation type="submission" date="2023-05" db="EMBL/GenBank/DDBJ databases">
        <authorList>
            <person name="Smith C.H."/>
        </authorList>
    </citation>
    <scope>NUCLEOTIDE SEQUENCE</scope>
    <source>
        <strain evidence="9">CHS0354</strain>
        <tissue evidence="9">Mantle</tissue>
    </source>
</reference>
<evidence type="ECO:0000256" key="7">
    <source>
        <dbReference type="ARBA" id="ARBA00022679"/>
    </source>
</evidence>
<protein>
    <recommendedName>
        <fullName evidence="4">Calmodulin-lysine N-methyltransferase</fullName>
        <ecNumber evidence="3">2.1.1.60</ecNumber>
    </recommendedName>
</protein>
<evidence type="ECO:0000256" key="6">
    <source>
        <dbReference type="ARBA" id="ARBA00022603"/>
    </source>
</evidence>
<dbReference type="PANTHER" id="PTHR13539">
    <property type="entry name" value="CALMODULIN-LYSINE N-METHYLTRANSFERASE"/>
    <property type="match status" value="1"/>
</dbReference>
<evidence type="ECO:0000313" key="10">
    <source>
        <dbReference type="Proteomes" id="UP001195483"/>
    </source>
</evidence>
<dbReference type="EMBL" id="JAEAOA010000569">
    <property type="protein sequence ID" value="KAK3589073.1"/>
    <property type="molecule type" value="Genomic_DNA"/>
</dbReference>
<organism evidence="9 10">
    <name type="scientific">Potamilus streckersoni</name>
    <dbReference type="NCBI Taxonomy" id="2493646"/>
    <lineage>
        <taxon>Eukaryota</taxon>
        <taxon>Metazoa</taxon>
        <taxon>Spiralia</taxon>
        <taxon>Lophotrochozoa</taxon>
        <taxon>Mollusca</taxon>
        <taxon>Bivalvia</taxon>
        <taxon>Autobranchia</taxon>
        <taxon>Heteroconchia</taxon>
        <taxon>Palaeoheterodonta</taxon>
        <taxon>Unionida</taxon>
        <taxon>Unionoidea</taxon>
        <taxon>Unionidae</taxon>
        <taxon>Ambleminae</taxon>
        <taxon>Lampsilini</taxon>
        <taxon>Potamilus</taxon>
    </lineage>
</organism>